<evidence type="ECO:0000256" key="4">
    <source>
        <dbReference type="ARBA" id="ARBA00023163"/>
    </source>
</evidence>
<keyword evidence="3 5" id="KW-0238">DNA-binding</keyword>
<feature type="DNA-binding region" description="H-T-H motif" evidence="5">
    <location>
        <begin position="38"/>
        <end position="57"/>
    </location>
</feature>
<sequence length="265" mass="27450">MSMAGSSGAGTRKGPIRPDTVVDAALALVNLGGLESLTMRRLSDALGTQPPALYRLFQDKDALVDAMADAVLASVFGPLPEANWETRVSVLAGRLRAAMLDQRDGARIVGGAYTTRQPTLTVADSLLAAVKEAGFTGEAAVWAITTVFSYVLGEALEQQGRTEVDVEGVQATLSAEDYPHLARSPLPALLDFDARFVFGLRMLTAGLREGAQTFHSGETVPGAASSGTTDSPTDGTPAPTSRTSPSPSPSPSLSSRKAAPAEPGP</sequence>
<reference evidence="8 9" key="1">
    <citation type="submission" date="2022-10" db="EMBL/GenBank/DDBJ databases">
        <title>The complete genomes of actinobacterial strains from the NBC collection.</title>
        <authorList>
            <person name="Joergensen T.S."/>
            <person name="Alvarez Arevalo M."/>
            <person name="Sterndorff E.B."/>
            <person name="Faurdal D."/>
            <person name="Vuksanovic O."/>
            <person name="Mourched A.-S."/>
            <person name="Charusanti P."/>
            <person name="Shaw S."/>
            <person name="Blin K."/>
            <person name="Weber T."/>
        </authorList>
    </citation>
    <scope>NUCLEOTIDE SEQUENCE [LARGE SCALE GENOMIC DNA]</scope>
    <source>
        <strain evidence="8 9">NBC 01774</strain>
    </source>
</reference>
<dbReference type="InterPro" id="IPR050109">
    <property type="entry name" value="HTH-type_TetR-like_transc_reg"/>
</dbReference>
<evidence type="ECO:0000256" key="6">
    <source>
        <dbReference type="SAM" id="MobiDB-lite"/>
    </source>
</evidence>
<organism evidence="8 9">
    <name type="scientific">Streptomyces decoyicus</name>
    <dbReference type="NCBI Taxonomy" id="249567"/>
    <lineage>
        <taxon>Bacteria</taxon>
        <taxon>Bacillati</taxon>
        <taxon>Actinomycetota</taxon>
        <taxon>Actinomycetes</taxon>
        <taxon>Kitasatosporales</taxon>
        <taxon>Streptomycetaceae</taxon>
        <taxon>Streptomyces</taxon>
    </lineage>
</organism>
<gene>
    <name evidence="8" type="ORF">OG863_38905</name>
</gene>
<dbReference type="Proteomes" id="UP001344251">
    <property type="component" value="Chromosome"/>
</dbReference>
<keyword evidence="2" id="KW-0805">Transcription regulation</keyword>
<evidence type="ECO:0000256" key="3">
    <source>
        <dbReference type="ARBA" id="ARBA00023125"/>
    </source>
</evidence>
<feature type="domain" description="HTH tetR-type" evidence="7">
    <location>
        <begin position="15"/>
        <end position="75"/>
    </location>
</feature>
<dbReference type="PROSITE" id="PS50977">
    <property type="entry name" value="HTH_TETR_2"/>
    <property type="match status" value="1"/>
</dbReference>
<dbReference type="PANTHER" id="PTHR30055:SF151">
    <property type="entry name" value="TRANSCRIPTIONAL REGULATORY PROTEIN"/>
    <property type="match status" value="1"/>
</dbReference>
<dbReference type="PRINTS" id="PR00400">
    <property type="entry name" value="TETREPRESSOR"/>
</dbReference>
<keyword evidence="4" id="KW-0804">Transcription</keyword>
<dbReference type="Gene3D" id="1.10.357.10">
    <property type="entry name" value="Tetracycline Repressor, domain 2"/>
    <property type="match status" value="1"/>
</dbReference>
<evidence type="ECO:0000259" key="7">
    <source>
        <dbReference type="PROSITE" id="PS50977"/>
    </source>
</evidence>
<dbReference type="SUPFAM" id="SSF48498">
    <property type="entry name" value="Tetracyclin repressor-like, C-terminal domain"/>
    <property type="match status" value="1"/>
</dbReference>
<evidence type="ECO:0000256" key="2">
    <source>
        <dbReference type="ARBA" id="ARBA00023015"/>
    </source>
</evidence>
<dbReference type="InterPro" id="IPR036271">
    <property type="entry name" value="Tet_transcr_reg_TetR-rel_C_sf"/>
</dbReference>
<dbReference type="InterPro" id="IPR003012">
    <property type="entry name" value="Tet_transcr_reg_TetR"/>
</dbReference>
<dbReference type="InterPro" id="IPR004111">
    <property type="entry name" value="Repressor_TetR_C"/>
</dbReference>
<dbReference type="PANTHER" id="PTHR30055">
    <property type="entry name" value="HTH-TYPE TRANSCRIPTIONAL REGULATOR RUTR"/>
    <property type="match status" value="1"/>
</dbReference>
<dbReference type="Pfam" id="PF00440">
    <property type="entry name" value="TetR_N"/>
    <property type="match status" value="1"/>
</dbReference>
<feature type="compositionally biased region" description="Low complexity" evidence="6">
    <location>
        <begin position="222"/>
        <end position="265"/>
    </location>
</feature>
<evidence type="ECO:0000313" key="8">
    <source>
        <dbReference type="EMBL" id="WSB73442.1"/>
    </source>
</evidence>
<dbReference type="SUPFAM" id="SSF46689">
    <property type="entry name" value="Homeodomain-like"/>
    <property type="match status" value="1"/>
</dbReference>
<feature type="region of interest" description="Disordered" evidence="6">
    <location>
        <begin position="214"/>
        <end position="265"/>
    </location>
</feature>
<dbReference type="RefSeq" id="WP_326623034.1">
    <property type="nucleotide sequence ID" value="NZ_CP109106.1"/>
</dbReference>
<evidence type="ECO:0000256" key="5">
    <source>
        <dbReference type="PROSITE-ProRule" id="PRU00335"/>
    </source>
</evidence>
<dbReference type="Pfam" id="PF02909">
    <property type="entry name" value="TetR_C_1"/>
    <property type="match status" value="1"/>
</dbReference>
<protein>
    <submittedName>
        <fullName evidence="8">TetR/AcrR family transcriptional regulator C-terminal domain-containing protein</fullName>
    </submittedName>
</protein>
<dbReference type="InterPro" id="IPR001647">
    <property type="entry name" value="HTH_TetR"/>
</dbReference>
<accession>A0ABZ1FU27</accession>
<dbReference type="EMBL" id="CP109106">
    <property type="protein sequence ID" value="WSB73442.1"/>
    <property type="molecule type" value="Genomic_DNA"/>
</dbReference>
<keyword evidence="9" id="KW-1185">Reference proteome</keyword>
<dbReference type="InterPro" id="IPR009057">
    <property type="entry name" value="Homeodomain-like_sf"/>
</dbReference>
<dbReference type="Gene3D" id="1.10.10.60">
    <property type="entry name" value="Homeodomain-like"/>
    <property type="match status" value="1"/>
</dbReference>
<keyword evidence="1" id="KW-0678">Repressor</keyword>
<name>A0ABZ1FU27_9ACTN</name>
<proteinExistence type="predicted"/>
<evidence type="ECO:0000256" key="1">
    <source>
        <dbReference type="ARBA" id="ARBA00022491"/>
    </source>
</evidence>
<evidence type="ECO:0000313" key="9">
    <source>
        <dbReference type="Proteomes" id="UP001344251"/>
    </source>
</evidence>